<reference evidence="1" key="1">
    <citation type="submission" date="2022-11" db="EMBL/GenBank/DDBJ databases">
        <title>Genome Sequence of Boeremia exigua.</title>
        <authorList>
            <person name="Buettner E."/>
        </authorList>
    </citation>
    <scope>NUCLEOTIDE SEQUENCE</scope>
    <source>
        <strain evidence="1">CU02</strain>
    </source>
</reference>
<sequence>MGSFFSSEAPPPRPAKRYLLSFPEEDFPQEASRAPEDVRDWFYDFFEALSCVPHKDGRSILIVEPPDGFESDSRARPGWARKRLRGAYELLGEGHPRIVRYLGPLESEIGVIVERLNPGPIEWDSFPALTVPLAQDLSRNDRLLLSLYYRWALQSLSALKFVHSRSVFIRNFCSQLVWLRSDFSLAITGFLAASAPQIEEESRQDGIASERERLQDSAQPDLISLEEFDRRVREEGYASSPFSEGEWIIDGSLADAIYEGDNEYYWAIFVKSLVNNVFADASLSQDEVPNEIEDARLGAIIANAENGCYDDAGEVMEDVRAAAAKMGIKIVNDDEVEIDSQWEDVFEVRERQLRFREGHEPAHKDTNRGRYYGY</sequence>
<gene>
    <name evidence="1" type="ORF">OPT61_g7000</name>
</gene>
<keyword evidence="2" id="KW-1185">Reference proteome</keyword>
<proteinExistence type="predicted"/>
<dbReference type="EMBL" id="JAPHNI010000541">
    <property type="protein sequence ID" value="KAJ8110047.1"/>
    <property type="molecule type" value="Genomic_DNA"/>
</dbReference>
<accession>A0ACC2I406</accession>
<name>A0ACC2I406_9PLEO</name>
<evidence type="ECO:0000313" key="2">
    <source>
        <dbReference type="Proteomes" id="UP001153331"/>
    </source>
</evidence>
<comment type="caution">
    <text evidence="1">The sequence shown here is derived from an EMBL/GenBank/DDBJ whole genome shotgun (WGS) entry which is preliminary data.</text>
</comment>
<organism evidence="1 2">
    <name type="scientific">Boeremia exigua</name>
    <dbReference type="NCBI Taxonomy" id="749465"/>
    <lineage>
        <taxon>Eukaryota</taxon>
        <taxon>Fungi</taxon>
        <taxon>Dikarya</taxon>
        <taxon>Ascomycota</taxon>
        <taxon>Pezizomycotina</taxon>
        <taxon>Dothideomycetes</taxon>
        <taxon>Pleosporomycetidae</taxon>
        <taxon>Pleosporales</taxon>
        <taxon>Pleosporineae</taxon>
        <taxon>Didymellaceae</taxon>
        <taxon>Boeremia</taxon>
    </lineage>
</organism>
<evidence type="ECO:0000313" key="1">
    <source>
        <dbReference type="EMBL" id="KAJ8110047.1"/>
    </source>
</evidence>
<dbReference type="Proteomes" id="UP001153331">
    <property type="component" value="Unassembled WGS sequence"/>
</dbReference>
<protein>
    <submittedName>
        <fullName evidence="1">Uncharacterized protein</fullName>
    </submittedName>
</protein>